<evidence type="ECO:0000313" key="4">
    <source>
        <dbReference type="Proteomes" id="UP000691718"/>
    </source>
</evidence>
<dbReference type="PANTHER" id="PTHR37984:SF5">
    <property type="entry name" value="PROTEIN NYNRIN-LIKE"/>
    <property type="match status" value="1"/>
</dbReference>
<evidence type="ECO:0000313" key="3">
    <source>
        <dbReference type="EMBL" id="CAG4949101.1"/>
    </source>
</evidence>
<keyword evidence="4" id="KW-1185">Reference proteome</keyword>
<feature type="domain" description="Integrase catalytic" evidence="2">
    <location>
        <begin position="110"/>
        <end position="276"/>
    </location>
</feature>
<sequence>MKVKESKNKITKKTPEDYLCLARYDVVKIGASEKLIIPVKNEGDPIIYYAHLDETFQIIHDFHISIGHSGRVRMMKDLKLRYKNVTAELVTVYLNLSESCQKKKFAKKGLVVKPIISNELNSRCQVDLIDIQSQDDGDYKFIMVYQDHLTKFVQLRLLKSKRAEEVAYHLLDIFTTFGAPSILQSDNGREFANKVVKEACAMWPELKIVHGKPRHSQSQGSVKRSNRDIEKILCTWLESNKTTKWSEGLRFIQFMKNRAYHAGINRSPFEAMFGCKAKVGLNSLPKDALVELSTEEELESILNEDENQLNKERETEPNITDAVINEDEQIESDTTILNTDSQNEIPNNLTGKSDKETENQGNTIDPSKITQSDQEIVIAHDKKKQLRTISEKASR</sequence>
<gene>
    <name evidence="3" type="ORF">PAPOLLO_LOCUS3930</name>
</gene>
<dbReference type="AlphaFoldDB" id="A0A8S3WAD9"/>
<comment type="caution">
    <text evidence="3">The sequence shown here is derived from an EMBL/GenBank/DDBJ whole genome shotgun (WGS) entry which is preliminary data.</text>
</comment>
<dbReference type="InterPro" id="IPR001584">
    <property type="entry name" value="Integrase_cat-core"/>
</dbReference>
<proteinExistence type="predicted"/>
<reference evidence="3" key="1">
    <citation type="submission" date="2021-04" db="EMBL/GenBank/DDBJ databases">
        <authorList>
            <person name="Tunstrom K."/>
        </authorList>
    </citation>
    <scope>NUCLEOTIDE SEQUENCE</scope>
</reference>
<organism evidence="3 4">
    <name type="scientific">Parnassius apollo</name>
    <name type="common">Apollo butterfly</name>
    <name type="synonym">Papilio apollo</name>
    <dbReference type="NCBI Taxonomy" id="110799"/>
    <lineage>
        <taxon>Eukaryota</taxon>
        <taxon>Metazoa</taxon>
        <taxon>Ecdysozoa</taxon>
        <taxon>Arthropoda</taxon>
        <taxon>Hexapoda</taxon>
        <taxon>Insecta</taxon>
        <taxon>Pterygota</taxon>
        <taxon>Neoptera</taxon>
        <taxon>Endopterygota</taxon>
        <taxon>Lepidoptera</taxon>
        <taxon>Glossata</taxon>
        <taxon>Ditrysia</taxon>
        <taxon>Papilionoidea</taxon>
        <taxon>Papilionidae</taxon>
        <taxon>Parnassiinae</taxon>
        <taxon>Parnassini</taxon>
        <taxon>Parnassius</taxon>
        <taxon>Parnassius</taxon>
    </lineage>
</organism>
<feature type="compositionally biased region" description="Polar residues" evidence="1">
    <location>
        <begin position="332"/>
        <end position="351"/>
    </location>
</feature>
<evidence type="ECO:0000256" key="1">
    <source>
        <dbReference type="SAM" id="MobiDB-lite"/>
    </source>
</evidence>
<dbReference type="EMBL" id="CAJQZP010000220">
    <property type="protein sequence ID" value="CAG4949101.1"/>
    <property type="molecule type" value="Genomic_DNA"/>
</dbReference>
<name>A0A8S3WAD9_PARAO</name>
<evidence type="ECO:0000259" key="2">
    <source>
        <dbReference type="PROSITE" id="PS50994"/>
    </source>
</evidence>
<accession>A0A8S3WAD9</accession>
<dbReference type="OrthoDB" id="2499658at2759"/>
<dbReference type="GO" id="GO:0015074">
    <property type="term" value="P:DNA integration"/>
    <property type="evidence" value="ECO:0007669"/>
    <property type="project" value="InterPro"/>
</dbReference>
<protein>
    <submittedName>
        <fullName evidence="3">(apollo) hypothetical protein</fullName>
    </submittedName>
</protein>
<dbReference type="InterPro" id="IPR050951">
    <property type="entry name" value="Retrovirus_Pol_polyprotein"/>
</dbReference>
<dbReference type="PANTHER" id="PTHR37984">
    <property type="entry name" value="PROTEIN CBG26694"/>
    <property type="match status" value="1"/>
</dbReference>
<dbReference type="Proteomes" id="UP000691718">
    <property type="component" value="Unassembled WGS sequence"/>
</dbReference>
<feature type="region of interest" description="Disordered" evidence="1">
    <location>
        <begin position="331"/>
        <end position="376"/>
    </location>
</feature>
<feature type="compositionally biased region" description="Polar residues" evidence="1">
    <location>
        <begin position="359"/>
        <end position="374"/>
    </location>
</feature>
<dbReference type="PROSITE" id="PS50994">
    <property type="entry name" value="INTEGRASE"/>
    <property type="match status" value="1"/>
</dbReference>